<dbReference type="EnsemblPlants" id="ONIVA06G19390.1">
    <property type="protein sequence ID" value="ONIVA06G19390.1"/>
    <property type="gene ID" value="ONIVA06G19390"/>
</dbReference>
<reference evidence="2" key="2">
    <citation type="submission" date="2018-04" db="EMBL/GenBank/DDBJ databases">
        <title>OnivRS2 (Oryza nivara Reference Sequence Version 2).</title>
        <authorList>
            <person name="Zhang J."/>
            <person name="Kudrna D."/>
            <person name="Lee S."/>
            <person name="Talag J."/>
            <person name="Rajasekar S."/>
            <person name="Welchert J."/>
            <person name="Hsing Y.-I."/>
            <person name="Wing R.A."/>
        </authorList>
    </citation>
    <scope>NUCLEOTIDE SEQUENCE [LARGE SCALE GENOMIC DNA]</scope>
    <source>
        <strain evidence="2">SL10</strain>
    </source>
</reference>
<keyword evidence="1" id="KW-0732">Signal</keyword>
<proteinExistence type="predicted"/>
<dbReference type="Gramene" id="ONIVA06G19390.1">
    <property type="protein sequence ID" value="ONIVA06G19390.1"/>
    <property type="gene ID" value="ONIVA06G19390"/>
</dbReference>
<sequence length="74" mass="7668">MAMMLCTAHAMCSVLLRGSSWEVSPGRRNSMTASNTAVNSNIVAAFGKKGDGLPYYSVAATRLLGGAIGSDDDL</sequence>
<feature type="signal peptide" evidence="1">
    <location>
        <begin position="1"/>
        <end position="18"/>
    </location>
</feature>
<evidence type="ECO:0000313" key="2">
    <source>
        <dbReference type="EnsemblPlants" id="ONIVA06G19390.1"/>
    </source>
</evidence>
<dbReference type="AlphaFoldDB" id="A0A0E0HRI9"/>
<reference evidence="2" key="1">
    <citation type="submission" date="2015-04" db="UniProtKB">
        <authorList>
            <consortium name="EnsemblPlants"/>
        </authorList>
    </citation>
    <scope>IDENTIFICATION</scope>
    <source>
        <strain evidence="2">SL10</strain>
    </source>
</reference>
<evidence type="ECO:0008006" key="4">
    <source>
        <dbReference type="Google" id="ProtNLM"/>
    </source>
</evidence>
<dbReference type="STRING" id="4536.A0A0E0HRI9"/>
<feature type="chain" id="PRO_5002362216" description="Secreted protein" evidence="1">
    <location>
        <begin position="19"/>
        <end position="74"/>
    </location>
</feature>
<dbReference type="Proteomes" id="UP000006591">
    <property type="component" value="Chromosome 6"/>
</dbReference>
<protein>
    <recommendedName>
        <fullName evidence="4">Secreted protein</fullName>
    </recommendedName>
</protein>
<organism evidence="2">
    <name type="scientific">Oryza nivara</name>
    <name type="common">Indian wild rice</name>
    <name type="synonym">Oryza sativa f. spontanea</name>
    <dbReference type="NCBI Taxonomy" id="4536"/>
    <lineage>
        <taxon>Eukaryota</taxon>
        <taxon>Viridiplantae</taxon>
        <taxon>Streptophyta</taxon>
        <taxon>Embryophyta</taxon>
        <taxon>Tracheophyta</taxon>
        <taxon>Spermatophyta</taxon>
        <taxon>Magnoliopsida</taxon>
        <taxon>Liliopsida</taxon>
        <taxon>Poales</taxon>
        <taxon>Poaceae</taxon>
        <taxon>BOP clade</taxon>
        <taxon>Oryzoideae</taxon>
        <taxon>Oryzeae</taxon>
        <taxon>Oryzinae</taxon>
        <taxon>Oryza</taxon>
    </lineage>
</organism>
<accession>A0A0E0HRI9</accession>
<name>A0A0E0HRI9_ORYNI</name>
<dbReference type="HOGENOM" id="CLU_2692014_0_0_1"/>
<keyword evidence="3" id="KW-1185">Reference proteome</keyword>
<evidence type="ECO:0000256" key="1">
    <source>
        <dbReference type="SAM" id="SignalP"/>
    </source>
</evidence>
<evidence type="ECO:0000313" key="3">
    <source>
        <dbReference type="Proteomes" id="UP000006591"/>
    </source>
</evidence>